<keyword evidence="1" id="KW-0812">Transmembrane</keyword>
<reference evidence="2" key="1">
    <citation type="submission" date="2022-06" db="EMBL/GenBank/DDBJ databases">
        <title>Physiological and biochemical characterization and genomic elucidation of a strain of the genus Ensifer adhaerens M8 that combines arsenic oxidation and chromium reduction.</title>
        <authorList>
            <person name="Li X."/>
            <person name="Yu c."/>
        </authorList>
    </citation>
    <scope>NUCLEOTIDE SEQUENCE</scope>
    <source>
        <strain evidence="2">M8</strain>
    </source>
</reference>
<sequence>MDFRLVAGGMFVALLCAIAIVLFAPRTEQYMSYSKYEWTISALRKRPGAQRQYVEACVSEYLPDLKDNALEGTPYSSRKEMAEDVCRRYFKVFIDGRLTFAEFNRSMYEELPFSVIEEAERREPRPPRSK</sequence>
<evidence type="ECO:0000256" key="1">
    <source>
        <dbReference type="SAM" id="Phobius"/>
    </source>
</evidence>
<proteinExistence type="predicted"/>
<dbReference type="EMBL" id="CP098807">
    <property type="protein sequence ID" value="USJ21642.1"/>
    <property type="molecule type" value="Genomic_DNA"/>
</dbReference>
<feature type="transmembrane region" description="Helical" evidence="1">
    <location>
        <begin position="6"/>
        <end position="25"/>
    </location>
</feature>
<keyword evidence="1" id="KW-1133">Transmembrane helix</keyword>
<dbReference type="RefSeq" id="WP_252160369.1">
    <property type="nucleotide sequence ID" value="NZ_CP098807.1"/>
</dbReference>
<dbReference type="Proteomes" id="UP001055460">
    <property type="component" value="Chromosome"/>
</dbReference>
<protein>
    <submittedName>
        <fullName evidence="2">Uncharacterized protein</fullName>
    </submittedName>
</protein>
<gene>
    <name evidence="2" type="ORF">NE863_09890</name>
</gene>
<organism evidence="2 3">
    <name type="scientific">Ensifer adhaerens</name>
    <name type="common">Sinorhizobium morelense</name>
    <dbReference type="NCBI Taxonomy" id="106592"/>
    <lineage>
        <taxon>Bacteria</taxon>
        <taxon>Pseudomonadati</taxon>
        <taxon>Pseudomonadota</taxon>
        <taxon>Alphaproteobacteria</taxon>
        <taxon>Hyphomicrobiales</taxon>
        <taxon>Rhizobiaceae</taxon>
        <taxon>Sinorhizobium/Ensifer group</taxon>
        <taxon>Ensifer</taxon>
    </lineage>
</organism>
<keyword evidence="1" id="KW-0472">Membrane</keyword>
<accession>A0A9Q8Y5J5</accession>
<dbReference type="AlphaFoldDB" id="A0A9Q8Y5J5"/>
<evidence type="ECO:0000313" key="2">
    <source>
        <dbReference type="EMBL" id="USJ21642.1"/>
    </source>
</evidence>
<evidence type="ECO:0000313" key="3">
    <source>
        <dbReference type="Proteomes" id="UP001055460"/>
    </source>
</evidence>
<name>A0A9Q8Y5J5_ENSAD</name>